<comment type="similarity">
    <text evidence="1">Belongs to the methylthioribose kinase family.</text>
</comment>
<reference evidence="8 9" key="1">
    <citation type="submission" date="2024-06" db="EMBL/GenBank/DDBJ databases">
        <title>The Natural Products Discovery Center: Release of the First 8490 Sequenced Strains for Exploring Actinobacteria Biosynthetic Diversity.</title>
        <authorList>
            <person name="Kalkreuter E."/>
            <person name="Kautsar S.A."/>
            <person name="Yang D."/>
            <person name="Bader C.D."/>
            <person name="Teijaro C.N."/>
            <person name="Fluegel L."/>
            <person name="Davis C.M."/>
            <person name="Simpson J.R."/>
            <person name="Lauterbach L."/>
            <person name="Steele A.D."/>
            <person name="Gui C."/>
            <person name="Meng S."/>
            <person name="Li G."/>
            <person name="Viehrig K."/>
            <person name="Ye F."/>
            <person name="Su P."/>
            <person name="Kiefer A.F."/>
            <person name="Nichols A."/>
            <person name="Cepeda A.J."/>
            <person name="Yan W."/>
            <person name="Fan B."/>
            <person name="Jiang Y."/>
            <person name="Adhikari A."/>
            <person name="Zheng C.-J."/>
            <person name="Schuster L."/>
            <person name="Cowan T.M."/>
            <person name="Smanski M.J."/>
            <person name="Chevrette M.G."/>
            <person name="De Carvalho L.P.S."/>
            <person name="Shen B."/>
        </authorList>
    </citation>
    <scope>NUCLEOTIDE SEQUENCE [LARGE SCALE GENOMIC DNA]</scope>
    <source>
        <strain evidence="8 9">NPDC019583</strain>
    </source>
</reference>
<dbReference type="Gene3D" id="3.30.200.20">
    <property type="entry name" value="Phosphorylase Kinase, domain 1"/>
    <property type="match status" value="1"/>
</dbReference>
<dbReference type="InterPro" id="IPR011009">
    <property type="entry name" value="Kinase-like_dom_sf"/>
</dbReference>
<feature type="domain" description="Aminoglycoside phosphotransferase" evidence="7">
    <location>
        <begin position="36"/>
        <end position="244"/>
    </location>
</feature>
<protein>
    <submittedName>
        <fullName evidence="8">Aminoglycoside phosphotransferase family protein</fullName>
        <ecNumber evidence="8">2.7.1.-</ecNumber>
    </submittedName>
</protein>
<keyword evidence="9" id="KW-1185">Reference proteome</keyword>
<evidence type="ECO:0000256" key="6">
    <source>
        <dbReference type="SAM" id="MobiDB-lite"/>
    </source>
</evidence>
<comment type="caution">
    <text evidence="8">The sequence shown here is derived from an EMBL/GenBank/DDBJ whole genome shotgun (WGS) entry which is preliminary data.</text>
</comment>
<keyword evidence="3" id="KW-0547">Nucleotide-binding</keyword>
<keyword evidence="2 8" id="KW-0808">Transferase</keyword>
<dbReference type="RefSeq" id="WP_359784965.1">
    <property type="nucleotide sequence ID" value="NZ_JBEYBN010000003.1"/>
</dbReference>
<evidence type="ECO:0000256" key="3">
    <source>
        <dbReference type="ARBA" id="ARBA00022741"/>
    </source>
</evidence>
<evidence type="ECO:0000256" key="2">
    <source>
        <dbReference type="ARBA" id="ARBA00022679"/>
    </source>
</evidence>
<dbReference type="Gene3D" id="3.90.1200.10">
    <property type="match status" value="1"/>
</dbReference>
<dbReference type="InterPro" id="IPR002575">
    <property type="entry name" value="Aminoglycoside_PTrfase"/>
</dbReference>
<gene>
    <name evidence="8" type="ORF">ABZ568_03445</name>
</gene>
<proteinExistence type="inferred from homology"/>
<evidence type="ECO:0000256" key="1">
    <source>
        <dbReference type="ARBA" id="ARBA00010165"/>
    </source>
</evidence>
<evidence type="ECO:0000256" key="4">
    <source>
        <dbReference type="ARBA" id="ARBA00022777"/>
    </source>
</evidence>
<accession>A0ABV2XNC2</accession>
<organism evidence="8 9">
    <name type="scientific">Streptomyces olindensis</name>
    <dbReference type="NCBI Taxonomy" id="358823"/>
    <lineage>
        <taxon>Bacteria</taxon>
        <taxon>Bacillati</taxon>
        <taxon>Actinomycetota</taxon>
        <taxon>Actinomycetes</taxon>
        <taxon>Kitasatosporales</taxon>
        <taxon>Streptomycetaceae</taxon>
        <taxon>Streptomyces</taxon>
    </lineage>
</organism>
<dbReference type="PANTHER" id="PTHR34273:SF2">
    <property type="entry name" value="METHYLTHIORIBOSE KINASE"/>
    <property type="match status" value="1"/>
</dbReference>
<name>A0ABV2XNC2_9ACTN</name>
<evidence type="ECO:0000313" key="8">
    <source>
        <dbReference type="EMBL" id="MEU2265500.1"/>
    </source>
</evidence>
<keyword evidence="4" id="KW-0418">Kinase</keyword>
<dbReference type="SUPFAM" id="SSF56112">
    <property type="entry name" value="Protein kinase-like (PK-like)"/>
    <property type="match status" value="1"/>
</dbReference>
<dbReference type="GO" id="GO:0016740">
    <property type="term" value="F:transferase activity"/>
    <property type="evidence" value="ECO:0007669"/>
    <property type="project" value="UniProtKB-KW"/>
</dbReference>
<sequence length="373" mass="40017">MSSASARTAPGSARDTALTAFLTAHRLAEPGEAARWTPLAGGVSSDLWRVELPGRSLCVKRALARLKVAADWQAPVSRNAYEWAWMRFASRHRPDSVPELLAHDPEAGLFAMAYLPPERYPVWKAQLLYGEVHVATAAAVGELLGSLHAASAGDADLAARFATDDNFHALRIEPYLLATAAAHPALGPVLKDLADRTAGTRLALVHGDVSPKNILVGPVAPVLLDAECAWYGDPAFDLAFCANHLLLKSLVVAGRRAELLRSARVLAEEYVRHVDWEPRPDLEARAASLLPALLLARVDGKSPVEYLTDERQRSFVRTVATTLLRAPAPTVADVVDAWQTALTVTAEAAESAESALSRPPDGASGPERGERHA</sequence>
<dbReference type="Pfam" id="PF01636">
    <property type="entry name" value="APH"/>
    <property type="match status" value="1"/>
</dbReference>
<feature type="region of interest" description="Disordered" evidence="6">
    <location>
        <begin position="349"/>
        <end position="373"/>
    </location>
</feature>
<evidence type="ECO:0000259" key="7">
    <source>
        <dbReference type="Pfam" id="PF01636"/>
    </source>
</evidence>
<keyword evidence="5" id="KW-0067">ATP-binding</keyword>
<dbReference type="EMBL" id="JBEYBN010000003">
    <property type="protein sequence ID" value="MEU2265500.1"/>
    <property type="molecule type" value="Genomic_DNA"/>
</dbReference>
<dbReference type="EC" id="2.7.1.-" evidence="8"/>
<dbReference type="Proteomes" id="UP001550603">
    <property type="component" value="Unassembled WGS sequence"/>
</dbReference>
<evidence type="ECO:0000313" key="9">
    <source>
        <dbReference type="Proteomes" id="UP001550603"/>
    </source>
</evidence>
<evidence type="ECO:0000256" key="5">
    <source>
        <dbReference type="ARBA" id="ARBA00022840"/>
    </source>
</evidence>
<dbReference type="PANTHER" id="PTHR34273">
    <property type="entry name" value="METHYLTHIORIBOSE KINASE"/>
    <property type="match status" value="1"/>
</dbReference>